<dbReference type="GO" id="GO:0019350">
    <property type="term" value="P:teichoic acid biosynthetic process"/>
    <property type="evidence" value="ECO:0007669"/>
    <property type="project" value="UniProtKB-KW"/>
</dbReference>
<organism evidence="7 8">
    <name type="scientific">Rummeliibacillus stabekisii</name>
    <dbReference type="NCBI Taxonomy" id="241244"/>
    <lineage>
        <taxon>Bacteria</taxon>
        <taxon>Bacillati</taxon>
        <taxon>Bacillota</taxon>
        <taxon>Bacilli</taxon>
        <taxon>Bacillales</taxon>
        <taxon>Caryophanaceae</taxon>
        <taxon>Rummeliibacillus</taxon>
    </lineage>
</organism>
<sequence>MKKLKKVKKKFRKKLDRKFKREIFQALYKMFSLLPINNNKISILSDSRKTLSDNFQFVYDELKRRHNYEYYFLLKESVKKRKRYLEIIQLAYNMATSKVIMVDDFYPMVYPLKIRKNADLIQLWHAVGAFKTFGYSRVGKIGGPDPNSKNHKNYTKVTVSSSTVAPFYAEGFGVSLDKVIPTGIPRTDVFFDETYKKDKEEMLYTKYPEFRGKKIVLYAPTFRGNGQSSAHFPMEMLDFDRIYEKLDDNTIFLIKMHPFVKKKVHIPAEYKDKIQDFTKYPSVNDLLFITDVLITDYSSVCFEYALLNKPMIFYCFDLEEYIETRDFYIPYQDFTPGPIVRTCDAMIDEAIQLKDVKAVDYKAFTDKFFEDLDGKSTERVADLIDACMASKS</sequence>
<dbReference type="GO" id="GO:0047355">
    <property type="term" value="F:CDP-glycerol glycerophosphotransferase activity"/>
    <property type="evidence" value="ECO:0007669"/>
    <property type="project" value="InterPro"/>
</dbReference>
<dbReference type="RefSeq" id="WP_066791776.1">
    <property type="nucleotide sequence ID" value="NZ_CP014806.1"/>
</dbReference>
<dbReference type="PANTHER" id="PTHR37316">
    <property type="entry name" value="TEICHOIC ACID GLYCEROL-PHOSPHATE PRIMASE"/>
    <property type="match status" value="1"/>
</dbReference>
<dbReference type="Gene3D" id="3.40.50.11820">
    <property type="match status" value="1"/>
</dbReference>
<dbReference type="InterPro" id="IPR007554">
    <property type="entry name" value="Glycerophosphate_synth"/>
</dbReference>
<dbReference type="AlphaFoldDB" id="A0A143HGY0"/>
<evidence type="ECO:0000256" key="6">
    <source>
        <dbReference type="ARBA" id="ARBA00023136"/>
    </source>
</evidence>
<evidence type="ECO:0000313" key="8">
    <source>
        <dbReference type="Proteomes" id="UP000076021"/>
    </source>
</evidence>
<keyword evidence="6" id="KW-0472">Membrane</keyword>
<proteinExistence type="inferred from homology"/>
<dbReference type="PANTHER" id="PTHR37316:SF2">
    <property type="entry name" value="TEICHOIC ACID RIBITOL-PHOSPHATE POLYMERASE TARK"/>
    <property type="match status" value="1"/>
</dbReference>
<protein>
    <submittedName>
        <fullName evidence="7">CDP-glycerol--glycerophosphate glycerophosphotransferase</fullName>
    </submittedName>
</protein>
<dbReference type="InterPro" id="IPR051612">
    <property type="entry name" value="Teichoic_Acid_Biosynth"/>
</dbReference>
<gene>
    <name evidence="7" type="ORF">ATY39_17025</name>
</gene>
<dbReference type="InterPro" id="IPR043148">
    <property type="entry name" value="TagF_C"/>
</dbReference>
<reference evidence="8" key="2">
    <citation type="submission" date="2016-03" db="EMBL/GenBank/DDBJ databases">
        <authorList>
            <person name="Ploux O."/>
        </authorList>
    </citation>
    <scope>NUCLEOTIDE SEQUENCE [LARGE SCALE GENOMIC DNA]</scope>
    <source>
        <strain evidence="8">PP9</strain>
    </source>
</reference>
<dbReference type="SUPFAM" id="SSF53756">
    <property type="entry name" value="UDP-Glycosyltransferase/glycogen phosphorylase"/>
    <property type="match status" value="1"/>
</dbReference>
<keyword evidence="8" id="KW-1185">Reference proteome</keyword>
<evidence type="ECO:0000256" key="4">
    <source>
        <dbReference type="ARBA" id="ARBA00022679"/>
    </source>
</evidence>
<dbReference type="Gene3D" id="3.40.50.12580">
    <property type="match status" value="1"/>
</dbReference>
<keyword evidence="4 7" id="KW-0808">Transferase</keyword>
<keyword evidence="5" id="KW-0777">Teichoic acid biosynthesis</keyword>
<accession>A0A143HGY0</accession>
<dbReference type="EMBL" id="CP014806">
    <property type="protein sequence ID" value="AMX00933.1"/>
    <property type="molecule type" value="Genomic_DNA"/>
</dbReference>
<dbReference type="OrthoDB" id="9811865at2"/>
<dbReference type="KEGG" id="rst:ATY39_17025"/>
<evidence type="ECO:0000256" key="3">
    <source>
        <dbReference type="ARBA" id="ARBA00022475"/>
    </source>
</evidence>
<reference evidence="7 8" key="1">
    <citation type="journal article" date="2016" name="Genome Announc.">
        <title>Whole-Genome Sequence of Rummeliibacillus stabekisii Strain PP9 Isolated from Antarctic Soil.</title>
        <authorList>
            <person name="da Mota F.F."/>
            <person name="Vollu R.E."/>
            <person name="Jurelevicius D."/>
            <person name="Seldin L."/>
        </authorList>
    </citation>
    <scope>NUCLEOTIDE SEQUENCE [LARGE SCALE GENOMIC DNA]</scope>
    <source>
        <strain evidence="7 8">PP9</strain>
    </source>
</reference>
<evidence type="ECO:0000256" key="5">
    <source>
        <dbReference type="ARBA" id="ARBA00022944"/>
    </source>
</evidence>
<evidence type="ECO:0000256" key="1">
    <source>
        <dbReference type="ARBA" id="ARBA00004202"/>
    </source>
</evidence>
<dbReference type="STRING" id="241244.ATY39_17025"/>
<comment type="subcellular location">
    <subcellularLocation>
        <location evidence="1">Cell membrane</location>
        <topology evidence="1">Peripheral membrane protein</topology>
    </subcellularLocation>
</comment>
<dbReference type="InterPro" id="IPR043149">
    <property type="entry name" value="TagF_N"/>
</dbReference>
<name>A0A143HGY0_9BACL</name>
<dbReference type="GO" id="GO:0005886">
    <property type="term" value="C:plasma membrane"/>
    <property type="evidence" value="ECO:0007669"/>
    <property type="project" value="UniProtKB-SubCell"/>
</dbReference>
<keyword evidence="3" id="KW-1003">Cell membrane</keyword>
<evidence type="ECO:0000313" key="7">
    <source>
        <dbReference type="EMBL" id="AMX00933.1"/>
    </source>
</evidence>
<comment type="similarity">
    <text evidence="2">Belongs to the CDP-glycerol glycerophosphotransferase family.</text>
</comment>
<dbReference type="Proteomes" id="UP000076021">
    <property type="component" value="Chromosome"/>
</dbReference>
<evidence type="ECO:0000256" key="2">
    <source>
        <dbReference type="ARBA" id="ARBA00010488"/>
    </source>
</evidence>
<dbReference type="Pfam" id="PF04464">
    <property type="entry name" value="Glyphos_transf"/>
    <property type="match status" value="1"/>
</dbReference>